<evidence type="ECO:0000256" key="1">
    <source>
        <dbReference type="ARBA" id="ARBA00007343"/>
    </source>
</evidence>
<dbReference type="PROSITE" id="PS50835">
    <property type="entry name" value="IG_LIKE"/>
    <property type="match status" value="1"/>
</dbReference>
<dbReference type="PANTHER" id="PTHR45930">
    <property type="entry name" value="G-PROTEIN COUPLED RECEPTOR 124-LIKE PROTEIN"/>
    <property type="match status" value="1"/>
</dbReference>
<dbReference type="InterPro" id="IPR036179">
    <property type="entry name" value="Ig-like_dom_sf"/>
</dbReference>
<proteinExistence type="inferred from homology"/>
<comment type="similarity">
    <text evidence="1">Belongs to the G-protein coupled receptor 2 family. Adhesion G-protein coupled receptor (ADGR) subfamily.</text>
</comment>
<dbReference type="InterPro" id="IPR051963">
    <property type="entry name" value="Adhesion_GPCR_A"/>
</dbReference>
<reference evidence="4" key="1">
    <citation type="submission" date="2020-06" db="EMBL/GenBank/DDBJ databases">
        <title>Draft genome of Bugula neritina, a colonial animal packing powerful symbionts and potential medicines.</title>
        <authorList>
            <person name="Rayko M."/>
        </authorList>
    </citation>
    <scope>NUCLEOTIDE SEQUENCE [LARGE SCALE GENOMIC DNA]</scope>
    <source>
        <strain evidence="4">Kwan_BN1</strain>
    </source>
</reference>
<evidence type="ECO:0000259" key="3">
    <source>
        <dbReference type="PROSITE" id="PS50835"/>
    </source>
</evidence>
<evidence type="ECO:0000313" key="4">
    <source>
        <dbReference type="EMBL" id="KAF6037952.1"/>
    </source>
</evidence>
<keyword evidence="2" id="KW-0675">Receptor</keyword>
<name>A0A7J7KGZ8_BUGNE</name>
<dbReference type="OrthoDB" id="10031018at2759"/>
<dbReference type="GO" id="GO:0005886">
    <property type="term" value="C:plasma membrane"/>
    <property type="evidence" value="ECO:0007669"/>
    <property type="project" value="TreeGrafter"/>
</dbReference>
<sequence>MNCGNTGGIKVFELDPATTQLVFTNDTLPIDCTVSTEYVKHVNWYRNGRLVSTNISAKIEVVVKQTPPSLLTKTLILRNLTKERTGLWSCIANDGQTNFTKSLSIFTEPASCPEVTTETDKGKYKWPRTGHDSRAELMCKSGAKAYYTCNADAQWVDLDTQGCKYSSDITQLLWELSLSDFNITTSVEMVKTLMKMLMQSSDIISHKIDVIYVARVLSRISSSYYLYSKAEINSIDTTIRANAEDVFTITMTFNSMIFGILVH</sequence>
<feature type="domain" description="Ig-like" evidence="3">
    <location>
        <begin position="9"/>
        <end position="104"/>
    </location>
</feature>
<dbReference type="EMBL" id="VXIV02000494">
    <property type="protein sequence ID" value="KAF6037952.1"/>
    <property type="molecule type" value="Genomic_DNA"/>
</dbReference>
<dbReference type="GO" id="GO:0007166">
    <property type="term" value="P:cell surface receptor signaling pathway"/>
    <property type="evidence" value="ECO:0007669"/>
    <property type="project" value="TreeGrafter"/>
</dbReference>
<evidence type="ECO:0000256" key="2">
    <source>
        <dbReference type="ARBA" id="ARBA00023170"/>
    </source>
</evidence>
<keyword evidence="5" id="KW-1185">Reference proteome</keyword>
<dbReference type="Proteomes" id="UP000593567">
    <property type="component" value="Unassembled WGS sequence"/>
</dbReference>
<comment type="caution">
    <text evidence="4">The sequence shown here is derived from an EMBL/GenBank/DDBJ whole genome shotgun (WGS) entry which is preliminary data.</text>
</comment>
<gene>
    <name evidence="4" type="ORF">EB796_003754</name>
</gene>
<dbReference type="SUPFAM" id="SSF48726">
    <property type="entry name" value="Immunoglobulin"/>
    <property type="match status" value="1"/>
</dbReference>
<dbReference type="PANTHER" id="PTHR45930:SF4">
    <property type="entry name" value="ADHESION G PROTEIN-COUPLED RECEPTOR A3"/>
    <property type="match status" value="1"/>
</dbReference>
<organism evidence="4 5">
    <name type="scientific">Bugula neritina</name>
    <name type="common">Brown bryozoan</name>
    <name type="synonym">Sertularia neritina</name>
    <dbReference type="NCBI Taxonomy" id="10212"/>
    <lineage>
        <taxon>Eukaryota</taxon>
        <taxon>Metazoa</taxon>
        <taxon>Spiralia</taxon>
        <taxon>Lophotrochozoa</taxon>
        <taxon>Bryozoa</taxon>
        <taxon>Gymnolaemata</taxon>
        <taxon>Cheilostomatida</taxon>
        <taxon>Flustrina</taxon>
        <taxon>Buguloidea</taxon>
        <taxon>Bugulidae</taxon>
        <taxon>Bugula</taxon>
    </lineage>
</organism>
<dbReference type="InterPro" id="IPR007110">
    <property type="entry name" value="Ig-like_dom"/>
</dbReference>
<evidence type="ECO:0000313" key="5">
    <source>
        <dbReference type="Proteomes" id="UP000593567"/>
    </source>
</evidence>
<accession>A0A7J7KGZ8</accession>
<protein>
    <submittedName>
        <fullName evidence="4">GPR125</fullName>
    </submittedName>
</protein>
<dbReference type="Gene3D" id="2.60.40.10">
    <property type="entry name" value="Immunoglobulins"/>
    <property type="match status" value="1"/>
</dbReference>
<dbReference type="InterPro" id="IPR013783">
    <property type="entry name" value="Ig-like_fold"/>
</dbReference>
<dbReference type="AlphaFoldDB" id="A0A7J7KGZ8"/>